<keyword evidence="7" id="KW-0560">Oxidoreductase</keyword>
<feature type="domain" description="Rieske" evidence="11">
    <location>
        <begin position="26"/>
        <end position="123"/>
    </location>
</feature>
<dbReference type="GO" id="GO:0046872">
    <property type="term" value="F:metal ion binding"/>
    <property type="evidence" value="ECO:0007669"/>
    <property type="project" value="UniProtKB-KW"/>
</dbReference>
<keyword evidence="10" id="KW-0175">Coiled coil</keyword>
<comment type="caution">
    <text evidence="12">The sequence shown here is derived from an EMBL/GenBank/DDBJ whole genome shotgun (WGS) entry which is preliminary data.</text>
</comment>
<evidence type="ECO:0000256" key="10">
    <source>
        <dbReference type="SAM" id="Coils"/>
    </source>
</evidence>
<evidence type="ECO:0000259" key="11">
    <source>
        <dbReference type="PROSITE" id="PS51296"/>
    </source>
</evidence>
<comment type="similarity">
    <text evidence="2">Belongs to the FAD-dependent oxidoreductase family.</text>
</comment>
<keyword evidence="4" id="KW-0001">2Fe-2S</keyword>
<dbReference type="FunFam" id="2.102.10.10:FF:000003">
    <property type="entry name" value="apoptosis-inducing factor 3 isoform X2"/>
    <property type="match status" value="1"/>
</dbReference>
<dbReference type="InterPro" id="IPR017941">
    <property type="entry name" value="Rieske_2Fe-2S"/>
</dbReference>
<dbReference type="Proteomes" id="UP000617340">
    <property type="component" value="Unassembled WGS sequence"/>
</dbReference>
<reference evidence="12" key="1">
    <citation type="journal article" date="2020" name="G3 (Bethesda)">
        <title>High-Quality Assemblies for Three Invasive Social Wasps from the &lt;i&gt;Vespula&lt;/i&gt; Genus.</title>
        <authorList>
            <person name="Harrop T.W.R."/>
            <person name="Guhlin J."/>
            <person name="McLaughlin G.M."/>
            <person name="Permina E."/>
            <person name="Stockwell P."/>
            <person name="Gilligan J."/>
            <person name="Le Lec M.F."/>
            <person name="Gruber M.A.M."/>
            <person name="Quinn O."/>
            <person name="Lovegrove M."/>
            <person name="Duncan E.J."/>
            <person name="Remnant E.J."/>
            <person name="Van Eeckhoven J."/>
            <person name="Graham B."/>
            <person name="Knapp R.A."/>
            <person name="Langford K.W."/>
            <person name="Kronenberg Z."/>
            <person name="Press M.O."/>
            <person name="Eacker S.M."/>
            <person name="Wilson-Rankin E.E."/>
            <person name="Purcell J."/>
            <person name="Lester P.J."/>
            <person name="Dearden P.K."/>
        </authorList>
    </citation>
    <scope>NUCLEOTIDE SEQUENCE</scope>
    <source>
        <strain evidence="12">Linc-1</strain>
    </source>
</reference>
<keyword evidence="8" id="KW-0408">Iron</keyword>
<evidence type="ECO:0000256" key="1">
    <source>
        <dbReference type="ARBA" id="ARBA00001974"/>
    </source>
</evidence>
<dbReference type="SUPFAM" id="SSF50022">
    <property type="entry name" value="ISP domain"/>
    <property type="match status" value="1"/>
</dbReference>
<dbReference type="InterPro" id="IPR050446">
    <property type="entry name" value="FAD-oxidoreductase/Apoptosis"/>
</dbReference>
<dbReference type="SUPFAM" id="SSF51905">
    <property type="entry name" value="FAD/NAD(P)-binding domain"/>
    <property type="match status" value="2"/>
</dbReference>
<evidence type="ECO:0000256" key="2">
    <source>
        <dbReference type="ARBA" id="ARBA00006442"/>
    </source>
</evidence>
<dbReference type="SUPFAM" id="SSF55424">
    <property type="entry name" value="FAD/NAD-linked reductases, dimerisation (C-terminal) domain"/>
    <property type="match status" value="1"/>
</dbReference>
<dbReference type="GO" id="GO:0051537">
    <property type="term" value="F:2 iron, 2 sulfur cluster binding"/>
    <property type="evidence" value="ECO:0007669"/>
    <property type="project" value="UniProtKB-KW"/>
</dbReference>
<evidence type="ECO:0000256" key="3">
    <source>
        <dbReference type="ARBA" id="ARBA00022630"/>
    </source>
</evidence>
<dbReference type="Pfam" id="PF07992">
    <property type="entry name" value="Pyr_redox_2"/>
    <property type="match status" value="1"/>
</dbReference>
<dbReference type="PANTHER" id="PTHR43557">
    <property type="entry name" value="APOPTOSIS-INDUCING FACTOR 1"/>
    <property type="match status" value="1"/>
</dbReference>
<proteinExistence type="inferred from homology"/>
<dbReference type="Gene3D" id="2.102.10.10">
    <property type="entry name" value="Rieske [2Fe-2S] iron-sulphur domain"/>
    <property type="match status" value="1"/>
</dbReference>
<evidence type="ECO:0000256" key="9">
    <source>
        <dbReference type="ARBA" id="ARBA00023014"/>
    </source>
</evidence>
<dbReference type="CDD" id="cd03478">
    <property type="entry name" value="Rieske_AIFL_N"/>
    <property type="match status" value="1"/>
</dbReference>
<name>A0A834NNM6_VESGE</name>
<keyword evidence="6" id="KW-0274">FAD</keyword>
<dbReference type="InterPro" id="IPR023753">
    <property type="entry name" value="FAD/NAD-binding_dom"/>
</dbReference>
<sequence length="645" mass="72237">MLVKHIIEDHAVVLVSVPQKYDYIEDVVCNENDISENEMKVVTLGKNDAKVLLVKQKGEIHALGTKCTHYGAPLHTGALGDGIVRCPWHGACFNIKTGDIEDYPGLDSLPCYKVTIDEAGLVRVQAKVKDLEINKRVKDMCEYDFKNSKTVLIIGGGPAAATCAESLRQEGFTGKIILISKEKVLPYDRVKVSKVMNFDVNKFSLRQPSFYNDHKIETKLGQEAIGLDTDENIITLDNSETLKYDYLFLCTGCKARVPDLSGVNLENIFILRNYTDSHAVQKVLHPNKHMVIYGLGFIGMEAASYCIDKCASVTIIGRDNVPLDAIFGREIGNRIREEFETKGTKFIFNNSISKFLAKEDNDNILGKIELSNGNILEADICIIGIGTTFYTDWLKESKIKMLDNGGIIVDKYLKTNIENVYAGGDIAYAPVLGSDHISATIGHYGLAHYHGKIAALNICNKETALYSVPFFWTNLLGKSYRYAGYGKSDKVIIYGSLENLQYFAYYVKDGKIIAMSSVGADPVIADFANLLAKKQILMEDDIKNNPFRWMSDKTKDVPSDSKKEEFRKYLERAGVMDALTKVLVSLYEETEKPNDALEYIRKNLGDITENGLEIDTLKKELDDARAKINELREKLVKYEVDETND</sequence>
<dbReference type="Pfam" id="PF00355">
    <property type="entry name" value="Rieske"/>
    <property type="match status" value="1"/>
</dbReference>
<dbReference type="PRINTS" id="PR00368">
    <property type="entry name" value="FADPNR"/>
</dbReference>
<evidence type="ECO:0000256" key="6">
    <source>
        <dbReference type="ARBA" id="ARBA00022827"/>
    </source>
</evidence>
<evidence type="ECO:0000256" key="4">
    <source>
        <dbReference type="ARBA" id="ARBA00022714"/>
    </source>
</evidence>
<accession>A0A834NNM6</accession>
<gene>
    <name evidence="12" type="ORF">HZH68_003157</name>
</gene>
<protein>
    <recommendedName>
        <fullName evidence="11">Rieske domain-containing protein</fullName>
    </recommendedName>
</protein>
<keyword evidence="3" id="KW-0285">Flavoprotein</keyword>
<dbReference type="PRINTS" id="PR00411">
    <property type="entry name" value="PNDRDTASEI"/>
</dbReference>
<dbReference type="GO" id="GO:0005737">
    <property type="term" value="C:cytoplasm"/>
    <property type="evidence" value="ECO:0007669"/>
    <property type="project" value="TreeGrafter"/>
</dbReference>
<dbReference type="PANTHER" id="PTHR43557:SF2">
    <property type="entry name" value="RIESKE DOMAIN-CONTAINING PROTEIN-RELATED"/>
    <property type="match status" value="1"/>
</dbReference>
<evidence type="ECO:0000256" key="7">
    <source>
        <dbReference type="ARBA" id="ARBA00023002"/>
    </source>
</evidence>
<organism evidence="12 13">
    <name type="scientific">Vespula germanica</name>
    <name type="common">German yellow jacket</name>
    <name type="synonym">Paravespula germanica</name>
    <dbReference type="NCBI Taxonomy" id="30212"/>
    <lineage>
        <taxon>Eukaryota</taxon>
        <taxon>Metazoa</taxon>
        <taxon>Ecdysozoa</taxon>
        <taxon>Arthropoda</taxon>
        <taxon>Hexapoda</taxon>
        <taxon>Insecta</taxon>
        <taxon>Pterygota</taxon>
        <taxon>Neoptera</taxon>
        <taxon>Endopterygota</taxon>
        <taxon>Hymenoptera</taxon>
        <taxon>Apocrita</taxon>
        <taxon>Aculeata</taxon>
        <taxon>Vespoidea</taxon>
        <taxon>Vespidae</taxon>
        <taxon>Vespinae</taxon>
        <taxon>Vespula</taxon>
    </lineage>
</organism>
<keyword evidence="13" id="KW-1185">Reference proteome</keyword>
<dbReference type="Gene3D" id="3.50.50.60">
    <property type="entry name" value="FAD/NAD(P)-binding domain"/>
    <property type="match status" value="2"/>
</dbReference>
<dbReference type="InterPro" id="IPR036922">
    <property type="entry name" value="Rieske_2Fe-2S_sf"/>
</dbReference>
<evidence type="ECO:0000313" key="12">
    <source>
        <dbReference type="EMBL" id="KAF7414668.1"/>
    </source>
</evidence>
<evidence type="ECO:0000256" key="8">
    <source>
        <dbReference type="ARBA" id="ARBA00023004"/>
    </source>
</evidence>
<dbReference type="GO" id="GO:0016651">
    <property type="term" value="F:oxidoreductase activity, acting on NAD(P)H"/>
    <property type="evidence" value="ECO:0007669"/>
    <property type="project" value="TreeGrafter"/>
</dbReference>
<dbReference type="Gene3D" id="3.30.390.30">
    <property type="match status" value="1"/>
</dbReference>
<keyword evidence="5" id="KW-0479">Metal-binding</keyword>
<dbReference type="InterPro" id="IPR036188">
    <property type="entry name" value="FAD/NAD-bd_sf"/>
</dbReference>
<feature type="coiled-coil region" evidence="10">
    <location>
        <begin position="607"/>
        <end position="641"/>
    </location>
</feature>
<dbReference type="EMBL" id="JACSDZ010000002">
    <property type="protein sequence ID" value="KAF7414668.1"/>
    <property type="molecule type" value="Genomic_DNA"/>
</dbReference>
<keyword evidence="9" id="KW-0411">Iron-sulfur</keyword>
<comment type="cofactor">
    <cofactor evidence="1">
        <name>FAD</name>
        <dbReference type="ChEBI" id="CHEBI:57692"/>
    </cofactor>
</comment>
<dbReference type="PROSITE" id="PS51296">
    <property type="entry name" value="RIESKE"/>
    <property type="match status" value="1"/>
</dbReference>
<dbReference type="AlphaFoldDB" id="A0A834NNM6"/>
<dbReference type="InterPro" id="IPR016156">
    <property type="entry name" value="FAD/NAD-linked_Rdtase_dimer_sf"/>
</dbReference>
<evidence type="ECO:0000313" key="13">
    <source>
        <dbReference type="Proteomes" id="UP000617340"/>
    </source>
</evidence>
<evidence type="ECO:0000256" key="5">
    <source>
        <dbReference type="ARBA" id="ARBA00022723"/>
    </source>
</evidence>